<keyword evidence="3" id="KW-1133">Transmembrane helix</keyword>
<proteinExistence type="predicted"/>
<keyword evidence="1" id="KW-0677">Repeat</keyword>
<feature type="region of interest" description="Disordered" evidence="2">
    <location>
        <begin position="113"/>
        <end position="142"/>
    </location>
</feature>
<feature type="domain" description="Nematode cuticle collagen N-terminal" evidence="4">
    <location>
        <begin position="33"/>
        <end position="85"/>
    </location>
</feature>
<dbReference type="InterPro" id="IPR002486">
    <property type="entry name" value="Col_cuticle_N"/>
</dbReference>
<evidence type="ECO:0000256" key="1">
    <source>
        <dbReference type="ARBA" id="ARBA00022737"/>
    </source>
</evidence>
<evidence type="ECO:0000259" key="4">
    <source>
        <dbReference type="SMART" id="SM01088"/>
    </source>
</evidence>
<reference evidence="6" key="2">
    <citation type="journal article" date="2016" name="Sci. Rep.">
        <title>Dictyocaulus viviparus genome, variome and transcriptome elucidate lungworm biology and support future intervention.</title>
        <authorList>
            <person name="McNulty S.N."/>
            <person name="Strube C."/>
            <person name="Rosa B.A."/>
            <person name="Martin J.C."/>
            <person name="Tyagi R."/>
            <person name="Choi Y.J."/>
            <person name="Wang Q."/>
            <person name="Hallsworth Pepin K."/>
            <person name="Zhang X."/>
            <person name="Ozersky P."/>
            <person name="Wilson R.K."/>
            <person name="Sternberg P.W."/>
            <person name="Gasser R.B."/>
            <person name="Mitreva M."/>
        </authorList>
    </citation>
    <scope>NUCLEOTIDE SEQUENCE [LARGE SCALE GENOMIC DNA]</scope>
    <source>
        <strain evidence="6">HannoverDv2000</strain>
    </source>
</reference>
<dbReference type="OrthoDB" id="5863196at2759"/>
<dbReference type="PANTHER" id="PTHR24637:SF357">
    <property type="entry name" value="NEMATODE CUTICLE COLLAGEN N-TERMINAL DOMAIN-CONTAINING PROTEIN"/>
    <property type="match status" value="1"/>
</dbReference>
<dbReference type="PANTHER" id="PTHR24637">
    <property type="entry name" value="COLLAGEN"/>
    <property type="match status" value="1"/>
</dbReference>
<evidence type="ECO:0000313" key="6">
    <source>
        <dbReference type="Proteomes" id="UP000053766"/>
    </source>
</evidence>
<feature type="region of interest" description="Disordered" evidence="2">
    <location>
        <begin position="160"/>
        <end position="297"/>
    </location>
</feature>
<dbReference type="EMBL" id="KN716426">
    <property type="protein sequence ID" value="KJH45114.1"/>
    <property type="molecule type" value="Genomic_DNA"/>
</dbReference>
<dbReference type="STRING" id="29172.A0A0D8XMT2"/>
<accession>A0A0D8XMT2</accession>
<dbReference type="InterPro" id="IPR008160">
    <property type="entry name" value="Collagen"/>
</dbReference>
<evidence type="ECO:0000313" key="5">
    <source>
        <dbReference type="EMBL" id="KJH45114.1"/>
    </source>
</evidence>
<gene>
    <name evidence="5" type="ORF">DICVIV_08840</name>
</gene>
<keyword evidence="5" id="KW-0176">Collagen</keyword>
<feature type="compositionally biased region" description="Low complexity" evidence="2">
    <location>
        <begin position="242"/>
        <end position="263"/>
    </location>
</feature>
<dbReference type="Proteomes" id="UP000053766">
    <property type="component" value="Unassembled WGS sequence"/>
</dbReference>
<evidence type="ECO:0000256" key="2">
    <source>
        <dbReference type="SAM" id="MobiDB-lite"/>
    </source>
</evidence>
<organism evidence="5 6">
    <name type="scientific">Dictyocaulus viviparus</name>
    <name type="common">Bovine lungworm</name>
    <dbReference type="NCBI Taxonomy" id="29172"/>
    <lineage>
        <taxon>Eukaryota</taxon>
        <taxon>Metazoa</taxon>
        <taxon>Ecdysozoa</taxon>
        <taxon>Nematoda</taxon>
        <taxon>Chromadorea</taxon>
        <taxon>Rhabditida</taxon>
        <taxon>Rhabditina</taxon>
        <taxon>Rhabditomorpha</taxon>
        <taxon>Strongyloidea</taxon>
        <taxon>Metastrongylidae</taxon>
        <taxon>Dictyocaulus</taxon>
    </lineage>
</organism>
<keyword evidence="3" id="KW-0472">Membrane</keyword>
<dbReference type="SMART" id="SM01088">
    <property type="entry name" value="Col_cuticle_N"/>
    <property type="match status" value="1"/>
</dbReference>
<keyword evidence="3" id="KW-0812">Transmembrane</keyword>
<keyword evidence="6" id="KW-1185">Reference proteome</keyword>
<dbReference type="Pfam" id="PF01391">
    <property type="entry name" value="Collagen"/>
    <property type="match status" value="2"/>
</dbReference>
<name>A0A0D8XMT2_DICVI</name>
<dbReference type="Pfam" id="PF01484">
    <property type="entry name" value="Col_cuticle_N"/>
    <property type="match status" value="1"/>
</dbReference>
<dbReference type="AlphaFoldDB" id="A0A0D8XMT2"/>
<protein>
    <submittedName>
        <fullName evidence="5">Nematode cuticle collagen domain protein</fullName>
    </submittedName>
</protein>
<evidence type="ECO:0000256" key="3">
    <source>
        <dbReference type="SAM" id="Phobius"/>
    </source>
</evidence>
<reference evidence="5 6" key="1">
    <citation type="submission" date="2013-11" db="EMBL/GenBank/DDBJ databases">
        <title>Draft genome of the bovine lungworm Dictyocaulus viviparus.</title>
        <authorList>
            <person name="Mitreva M."/>
        </authorList>
    </citation>
    <scope>NUCLEOTIDE SEQUENCE [LARGE SCALE GENOMIC DNA]</scope>
    <source>
        <strain evidence="5 6">HannoverDv2000</strain>
    </source>
</reference>
<feature type="transmembrane region" description="Helical" evidence="3">
    <location>
        <begin position="34"/>
        <end position="56"/>
    </location>
</feature>
<dbReference type="GO" id="GO:0042302">
    <property type="term" value="F:structural constituent of cuticle"/>
    <property type="evidence" value="ECO:0007669"/>
    <property type="project" value="InterPro"/>
</dbReference>
<dbReference type="GO" id="GO:0005581">
    <property type="term" value="C:collagen trimer"/>
    <property type="evidence" value="ECO:0007669"/>
    <property type="project" value="UniProtKB-KW"/>
</dbReference>
<sequence>MTRLPRLHVSCSSCRPATMDEKLKFVQARKLKHIVFFGVAVSTIATMTSILAVPMLCVYMQNVHSGIQEELTYCRVRNNGLHSEFVKLEKARYKRQSSGSCCSCGVGLQGPIGLPGSDGEPGSDGKPGVPGPPGADADDVNSVPTAQDFCFECKPSAPGIPGMMGFKGPVGPPGEMGEQGSMGLPGPRGPPGPRGMPGREGDVGPDGKPGQPGAVRMLKSPVGETGPPGLQGSPGPDGMAGSPGQSGQPGQQGPDGDPGQDGTPGKDGEEGAPGSPGKDGMIGSCDHCPVPRTPPGY</sequence>